<accession>A0A9D4D9R3</accession>
<dbReference type="AlphaFoldDB" id="A0A9D4D9R3"/>
<name>A0A9D4D9R3_DREPO</name>
<reference evidence="1" key="1">
    <citation type="journal article" date="2019" name="bioRxiv">
        <title>The Genome of the Zebra Mussel, Dreissena polymorpha: A Resource for Invasive Species Research.</title>
        <authorList>
            <person name="McCartney M.A."/>
            <person name="Auch B."/>
            <person name="Kono T."/>
            <person name="Mallez S."/>
            <person name="Zhang Y."/>
            <person name="Obille A."/>
            <person name="Becker A."/>
            <person name="Abrahante J.E."/>
            <person name="Garbe J."/>
            <person name="Badalamenti J.P."/>
            <person name="Herman A."/>
            <person name="Mangelson H."/>
            <person name="Liachko I."/>
            <person name="Sullivan S."/>
            <person name="Sone E.D."/>
            <person name="Koren S."/>
            <person name="Silverstein K.A.T."/>
            <person name="Beckman K.B."/>
            <person name="Gohl D.M."/>
        </authorList>
    </citation>
    <scope>NUCLEOTIDE SEQUENCE</scope>
    <source>
        <strain evidence="1">Duluth1</strain>
        <tissue evidence="1">Whole animal</tissue>
    </source>
</reference>
<sequence>MGLQLKGVWRRAVKARRWEALRSSSIVFTRTTTTIGTWNVQTMHETGLTAQVAAEMSKPNLTILGISESRCLEATDFQRVTFLFGHEQETPTFPLGSENADPVGGARSTYQWTGAKPVFRSDTFSSMCT</sequence>
<dbReference type="EMBL" id="JAIWYP010000011">
    <property type="protein sequence ID" value="KAH3741583.1"/>
    <property type="molecule type" value="Genomic_DNA"/>
</dbReference>
<gene>
    <name evidence="1" type="ORF">DPMN_048308</name>
</gene>
<dbReference type="Proteomes" id="UP000828390">
    <property type="component" value="Unassembled WGS sequence"/>
</dbReference>
<proteinExistence type="predicted"/>
<protein>
    <submittedName>
        <fullName evidence="1">Uncharacterized protein</fullName>
    </submittedName>
</protein>
<reference evidence="1" key="2">
    <citation type="submission" date="2020-11" db="EMBL/GenBank/DDBJ databases">
        <authorList>
            <person name="McCartney M.A."/>
            <person name="Auch B."/>
            <person name="Kono T."/>
            <person name="Mallez S."/>
            <person name="Becker A."/>
            <person name="Gohl D.M."/>
            <person name="Silverstein K.A.T."/>
            <person name="Koren S."/>
            <person name="Bechman K.B."/>
            <person name="Herman A."/>
            <person name="Abrahante J.E."/>
            <person name="Garbe J."/>
        </authorList>
    </citation>
    <scope>NUCLEOTIDE SEQUENCE</scope>
    <source>
        <strain evidence="1">Duluth1</strain>
        <tissue evidence="1">Whole animal</tissue>
    </source>
</reference>
<evidence type="ECO:0000313" key="2">
    <source>
        <dbReference type="Proteomes" id="UP000828390"/>
    </source>
</evidence>
<evidence type="ECO:0000313" key="1">
    <source>
        <dbReference type="EMBL" id="KAH3741583.1"/>
    </source>
</evidence>
<keyword evidence="2" id="KW-1185">Reference proteome</keyword>
<organism evidence="1 2">
    <name type="scientific">Dreissena polymorpha</name>
    <name type="common">Zebra mussel</name>
    <name type="synonym">Mytilus polymorpha</name>
    <dbReference type="NCBI Taxonomy" id="45954"/>
    <lineage>
        <taxon>Eukaryota</taxon>
        <taxon>Metazoa</taxon>
        <taxon>Spiralia</taxon>
        <taxon>Lophotrochozoa</taxon>
        <taxon>Mollusca</taxon>
        <taxon>Bivalvia</taxon>
        <taxon>Autobranchia</taxon>
        <taxon>Heteroconchia</taxon>
        <taxon>Euheterodonta</taxon>
        <taxon>Imparidentia</taxon>
        <taxon>Neoheterodontei</taxon>
        <taxon>Myida</taxon>
        <taxon>Dreissenoidea</taxon>
        <taxon>Dreissenidae</taxon>
        <taxon>Dreissena</taxon>
    </lineage>
</organism>
<comment type="caution">
    <text evidence="1">The sequence shown here is derived from an EMBL/GenBank/DDBJ whole genome shotgun (WGS) entry which is preliminary data.</text>
</comment>